<dbReference type="PROSITE" id="PS00194">
    <property type="entry name" value="THIOREDOXIN_1"/>
    <property type="match status" value="1"/>
</dbReference>
<dbReference type="InterPro" id="IPR013766">
    <property type="entry name" value="Thioredoxin_domain"/>
</dbReference>
<evidence type="ECO:0000256" key="3">
    <source>
        <dbReference type="ARBA" id="ARBA00022982"/>
    </source>
</evidence>
<dbReference type="GO" id="GO:0045454">
    <property type="term" value="P:cell redox homeostasis"/>
    <property type="evidence" value="ECO:0007669"/>
    <property type="project" value="TreeGrafter"/>
</dbReference>
<proteinExistence type="inferred from homology"/>
<evidence type="ECO:0000256" key="1">
    <source>
        <dbReference type="ARBA" id="ARBA00008987"/>
    </source>
</evidence>
<dbReference type="InterPro" id="IPR005746">
    <property type="entry name" value="Thioredoxin"/>
</dbReference>
<feature type="site" description="Contributes to redox potential value" evidence="8">
    <location>
        <position position="34"/>
    </location>
</feature>
<dbReference type="InterPro" id="IPR017937">
    <property type="entry name" value="Thioredoxin_CS"/>
</dbReference>
<dbReference type="PROSITE" id="PS51352">
    <property type="entry name" value="THIOREDOXIN_2"/>
    <property type="match status" value="1"/>
</dbReference>
<dbReference type="GO" id="GO:0005829">
    <property type="term" value="C:cytosol"/>
    <property type="evidence" value="ECO:0007669"/>
    <property type="project" value="TreeGrafter"/>
</dbReference>
<evidence type="ECO:0000256" key="9">
    <source>
        <dbReference type="PIRSR" id="PIRSR000077-4"/>
    </source>
</evidence>
<evidence type="ECO:0000256" key="7">
    <source>
        <dbReference type="PIRNR" id="PIRNR000077"/>
    </source>
</evidence>
<evidence type="ECO:0000256" key="6">
    <source>
        <dbReference type="NCBIfam" id="TIGR01068"/>
    </source>
</evidence>
<feature type="site" description="Contributes to redox potential value" evidence="8">
    <location>
        <position position="33"/>
    </location>
</feature>
<protein>
    <recommendedName>
        <fullName evidence="6 7">Thioredoxin</fullName>
    </recommendedName>
</protein>
<feature type="active site" description="Nucleophile" evidence="8">
    <location>
        <position position="35"/>
    </location>
</feature>
<sequence>MKKPIEVTFENFKEVVLESGKPVLVDFWAPWCGPCVMMGPILDVIAKEMGDRLAVAKLNVDEPTSHEIASEYHIQSIPNMQLFKNGQVVKQFVGYRPQEVLEEELREALMGDRL</sequence>
<dbReference type="PANTHER" id="PTHR45663">
    <property type="entry name" value="GEO12009P1"/>
    <property type="match status" value="1"/>
</dbReference>
<evidence type="ECO:0000256" key="5">
    <source>
        <dbReference type="ARBA" id="ARBA00023284"/>
    </source>
</evidence>
<gene>
    <name evidence="11" type="ORF">A2372_03175</name>
</gene>
<dbReference type="CDD" id="cd02947">
    <property type="entry name" value="TRX_family"/>
    <property type="match status" value="1"/>
</dbReference>
<dbReference type="FunFam" id="3.40.30.10:FF:000001">
    <property type="entry name" value="Thioredoxin"/>
    <property type="match status" value="1"/>
</dbReference>
<dbReference type="AlphaFoldDB" id="A0A1F8DXU0"/>
<dbReference type="Gene3D" id="3.40.30.10">
    <property type="entry name" value="Glutaredoxin"/>
    <property type="match status" value="1"/>
</dbReference>
<feature type="site" description="Deprotonates C-terminal active site Cys" evidence="8">
    <location>
        <position position="26"/>
    </location>
</feature>
<keyword evidence="4 9" id="KW-1015">Disulfide bond</keyword>
<organism evidence="11 12">
    <name type="scientific">Candidatus Wolfebacteria bacterium RIFOXYB1_FULL_54_12</name>
    <dbReference type="NCBI Taxonomy" id="1802559"/>
    <lineage>
        <taxon>Bacteria</taxon>
        <taxon>Candidatus Wolfeibacteriota</taxon>
    </lineage>
</organism>
<name>A0A1F8DXU0_9BACT</name>
<evidence type="ECO:0000313" key="12">
    <source>
        <dbReference type="Proteomes" id="UP000176422"/>
    </source>
</evidence>
<evidence type="ECO:0000256" key="8">
    <source>
        <dbReference type="PIRSR" id="PIRSR000077-1"/>
    </source>
</evidence>
<dbReference type="PIRSF" id="PIRSF000077">
    <property type="entry name" value="Thioredoxin"/>
    <property type="match status" value="1"/>
</dbReference>
<dbReference type="PRINTS" id="PR00421">
    <property type="entry name" value="THIOREDOXIN"/>
</dbReference>
<dbReference type="Proteomes" id="UP000176422">
    <property type="component" value="Unassembled WGS sequence"/>
</dbReference>
<feature type="domain" description="Thioredoxin" evidence="10">
    <location>
        <begin position="1"/>
        <end position="110"/>
    </location>
</feature>
<keyword evidence="3" id="KW-0249">Electron transport</keyword>
<evidence type="ECO:0000256" key="4">
    <source>
        <dbReference type="ARBA" id="ARBA00023157"/>
    </source>
</evidence>
<dbReference type="STRING" id="1802559.A2372_03175"/>
<dbReference type="NCBIfam" id="TIGR01068">
    <property type="entry name" value="thioredoxin"/>
    <property type="match status" value="1"/>
</dbReference>
<accession>A0A1F8DXU0</accession>
<comment type="similarity">
    <text evidence="1 7">Belongs to the thioredoxin family.</text>
</comment>
<evidence type="ECO:0000313" key="11">
    <source>
        <dbReference type="EMBL" id="OGM93363.1"/>
    </source>
</evidence>
<dbReference type="GO" id="GO:0015035">
    <property type="term" value="F:protein-disulfide reductase activity"/>
    <property type="evidence" value="ECO:0007669"/>
    <property type="project" value="UniProtKB-UniRule"/>
</dbReference>
<reference evidence="11 12" key="1">
    <citation type="journal article" date="2016" name="Nat. Commun.">
        <title>Thousands of microbial genomes shed light on interconnected biogeochemical processes in an aquifer system.</title>
        <authorList>
            <person name="Anantharaman K."/>
            <person name="Brown C.T."/>
            <person name="Hug L.A."/>
            <person name="Sharon I."/>
            <person name="Castelle C.J."/>
            <person name="Probst A.J."/>
            <person name="Thomas B.C."/>
            <person name="Singh A."/>
            <person name="Wilkins M.J."/>
            <person name="Karaoz U."/>
            <person name="Brodie E.L."/>
            <person name="Williams K.H."/>
            <person name="Hubbard S.S."/>
            <person name="Banfield J.F."/>
        </authorList>
    </citation>
    <scope>NUCLEOTIDE SEQUENCE [LARGE SCALE GENOMIC DNA]</scope>
</reference>
<dbReference type="EMBL" id="MGIT01000001">
    <property type="protein sequence ID" value="OGM93363.1"/>
    <property type="molecule type" value="Genomic_DNA"/>
</dbReference>
<evidence type="ECO:0000256" key="2">
    <source>
        <dbReference type="ARBA" id="ARBA00022448"/>
    </source>
</evidence>
<comment type="caution">
    <text evidence="11">The sequence shown here is derived from an EMBL/GenBank/DDBJ whole genome shotgun (WGS) entry which is preliminary data.</text>
</comment>
<dbReference type="Pfam" id="PF00085">
    <property type="entry name" value="Thioredoxin"/>
    <property type="match status" value="1"/>
</dbReference>
<dbReference type="PANTHER" id="PTHR45663:SF11">
    <property type="entry name" value="GEO12009P1"/>
    <property type="match status" value="1"/>
</dbReference>
<dbReference type="SUPFAM" id="SSF52833">
    <property type="entry name" value="Thioredoxin-like"/>
    <property type="match status" value="1"/>
</dbReference>
<keyword evidence="2" id="KW-0813">Transport</keyword>
<feature type="disulfide bond" description="Redox-active" evidence="9">
    <location>
        <begin position="32"/>
        <end position="35"/>
    </location>
</feature>
<dbReference type="InterPro" id="IPR036249">
    <property type="entry name" value="Thioredoxin-like_sf"/>
</dbReference>
<keyword evidence="5 9" id="KW-0676">Redox-active center</keyword>
<evidence type="ECO:0000259" key="10">
    <source>
        <dbReference type="PROSITE" id="PS51352"/>
    </source>
</evidence>
<feature type="active site" description="Nucleophile" evidence="8">
    <location>
        <position position="32"/>
    </location>
</feature>